<keyword evidence="7 9" id="KW-0472">Membrane</keyword>
<comment type="caution">
    <text evidence="11">The sequence shown here is derived from an EMBL/GenBank/DDBJ whole genome shotgun (WGS) entry which is preliminary data.</text>
</comment>
<evidence type="ECO:0000256" key="7">
    <source>
        <dbReference type="ARBA" id="ARBA00023136"/>
    </source>
</evidence>
<evidence type="ECO:0000256" key="2">
    <source>
        <dbReference type="ARBA" id="ARBA00022475"/>
    </source>
</evidence>
<evidence type="ECO:0000256" key="5">
    <source>
        <dbReference type="ARBA" id="ARBA00022692"/>
    </source>
</evidence>
<evidence type="ECO:0000256" key="1">
    <source>
        <dbReference type="ARBA" id="ARBA00004651"/>
    </source>
</evidence>
<gene>
    <name evidence="11" type="ORF">CC117_14660</name>
</gene>
<dbReference type="GO" id="GO:0016763">
    <property type="term" value="F:pentosyltransferase activity"/>
    <property type="evidence" value="ECO:0007669"/>
    <property type="project" value="TreeGrafter"/>
</dbReference>
<evidence type="ECO:0000256" key="8">
    <source>
        <dbReference type="SAM" id="MobiDB-lite"/>
    </source>
</evidence>
<keyword evidence="12" id="KW-1185">Reference proteome</keyword>
<keyword evidence="3" id="KW-0328">Glycosyltransferase</keyword>
<feature type="transmembrane region" description="Helical" evidence="9">
    <location>
        <begin position="399"/>
        <end position="419"/>
    </location>
</feature>
<feature type="region of interest" description="Disordered" evidence="8">
    <location>
        <begin position="1"/>
        <end position="22"/>
    </location>
</feature>
<protein>
    <recommendedName>
        <fullName evidence="10">Glycosyltransferase RgtA/B/C/D-like domain-containing protein</fullName>
    </recommendedName>
</protein>
<keyword evidence="4" id="KW-0808">Transferase</keyword>
<evidence type="ECO:0000256" key="3">
    <source>
        <dbReference type="ARBA" id="ARBA00022676"/>
    </source>
</evidence>
<feature type="transmembrane region" description="Helical" evidence="9">
    <location>
        <begin position="361"/>
        <end position="379"/>
    </location>
</feature>
<evidence type="ECO:0000256" key="6">
    <source>
        <dbReference type="ARBA" id="ARBA00022989"/>
    </source>
</evidence>
<feature type="transmembrane region" description="Helical" evidence="9">
    <location>
        <begin position="29"/>
        <end position="48"/>
    </location>
</feature>
<dbReference type="EMBL" id="MBLM01000102">
    <property type="protein sequence ID" value="OHV39530.1"/>
    <property type="molecule type" value="Genomic_DNA"/>
</dbReference>
<dbReference type="GO" id="GO:0010041">
    <property type="term" value="P:response to iron(III) ion"/>
    <property type="evidence" value="ECO:0007669"/>
    <property type="project" value="TreeGrafter"/>
</dbReference>
<dbReference type="PANTHER" id="PTHR33908">
    <property type="entry name" value="MANNOSYLTRANSFERASE YKCB-RELATED"/>
    <property type="match status" value="1"/>
</dbReference>
<feature type="domain" description="Glycosyltransferase RgtA/B/C/D-like" evidence="10">
    <location>
        <begin position="84"/>
        <end position="221"/>
    </location>
</feature>
<feature type="region of interest" description="Disordered" evidence="8">
    <location>
        <begin position="231"/>
        <end position="255"/>
    </location>
</feature>
<evidence type="ECO:0000313" key="11">
    <source>
        <dbReference type="EMBL" id="OHV39530.1"/>
    </source>
</evidence>
<sequence length="610" mass="64784">MTDVAVRPAENTPEPVDRAGARPGREERIFRAALVLIITAAVVVRFVARQPLWLDEAQSVAIARLPLSGTGPTMWDGLLEDGSPPLYYILLHLWTSVLGDGTGAVRAMSAVINLGSAVPLYYLGRRLVGQRAAKVAVVFYLTSPFALYFGTETRMYSLIVLLTTLGGLALERVLREPRAKNIAALAICSGCLALTHYWCLYLLVTVGAWLIGLVFLRRRLAAARAVRDARSTRPGGRARGGHRPGSVRAPRPAATAVTPVAPNGAPAAGLAETADQWAGGRHPAEVLADTVDAPGRMVPPWSPRGPLAGIIGIVAGGLVFAPWLPNFFSQLAHTGTPWGEPATFAAVSHAYGQWAGGPTTLGRLLLFLITGLVAAGIAGRPLGGRFLLLDLKGLEPGRTLFLLATGTLIVAVAAGKAVGNAWADRYTATAFVPFLLVVGLGATMLADRRVFHGVLAIAALAGVVAGTSDVRRERSQAGEAAAVLTRLASPGDILLVCPDQLGPGLARTVPSWLKVYVVPTYAGPDRVNWVDYEERNESANGVAFAERALAEAGTNTVFMAGSGAYRTYEELCTQVRATLQERRPNADEVMEQGLPTRVYENYALLRFRAS</sequence>
<dbReference type="GO" id="GO:0009103">
    <property type="term" value="P:lipopolysaccharide biosynthetic process"/>
    <property type="evidence" value="ECO:0007669"/>
    <property type="project" value="TreeGrafter"/>
</dbReference>
<evidence type="ECO:0000313" key="12">
    <source>
        <dbReference type="Proteomes" id="UP000179627"/>
    </source>
</evidence>
<feature type="transmembrane region" description="Helical" evidence="9">
    <location>
        <begin position="450"/>
        <end position="467"/>
    </location>
</feature>
<feature type="transmembrane region" description="Helical" evidence="9">
    <location>
        <begin position="426"/>
        <end position="444"/>
    </location>
</feature>
<keyword evidence="2" id="KW-1003">Cell membrane</keyword>
<evidence type="ECO:0000256" key="9">
    <source>
        <dbReference type="SAM" id="Phobius"/>
    </source>
</evidence>
<dbReference type="InterPro" id="IPR050297">
    <property type="entry name" value="LipidA_mod_glycosyltrf_83"/>
</dbReference>
<dbReference type="OrthoDB" id="5318634at2"/>
<accession>A0A1S1QZZ7</accession>
<dbReference type="RefSeq" id="WP_071083629.1">
    <property type="nucleotide sequence ID" value="NZ_MBLM01000102.1"/>
</dbReference>
<dbReference type="AlphaFoldDB" id="A0A1S1QZZ7"/>
<name>A0A1S1QZZ7_9ACTN</name>
<comment type="subcellular location">
    <subcellularLocation>
        <location evidence="1">Cell membrane</location>
        <topology evidence="1">Multi-pass membrane protein</topology>
    </subcellularLocation>
</comment>
<dbReference type="InterPro" id="IPR038731">
    <property type="entry name" value="RgtA/B/C-like"/>
</dbReference>
<feature type="transmembrane region" description="Helical" evidence="9">
    <location>
        <begin position="182"/>
        <end position="211"/>
    </location>
</feature>
<organism evidence="11 12">
    <name type="scientific">Parafrankia colletiae</name>
    <dbReference type="NCBI Taxonomy" id="573497"/>
    <lineage>
        <taxon>Bacteria</taxon>
        <taxon>Bacillati</taxon>
        <taxon>Actinomycetota</taxon>
        <taxon>Actinomycetes</taxon>
        <taxon>Frankiales</taxon>
        <taxon>Frankiaceae</taxon>
        <taxon>Parafrankia</taxon>
    </lineage>
</organism>
<evidence type="ECO:0000259" key="10">
    <source>
        <dbReference type="Pfam" id="PF13231"/>
    </source>
</evidence>
<dbReference type="PANTHER" id="PTHR33908:SF3">
    <property type="entry name" value="UNDECAPRENYL PHOSPHATE-ALPHA-4-AMINO-4-DEOXY-L-ARABINOSE ARABINOSYL TRANSFERASE"/>
    <property type="match status" value="1"/>
</dbReference>
<keyword evidence="5 9" id="KW-0812">Transmembrane</keyword>
<dbReference type="Pfam" id="PF13231">
    <property type="entry name" value="PMT_2"/>
    <property type="match status" value="1"/>
</dbReference>
<evidence type="ECO:0000256" key="4">
    <source>
        <dbReference type="ARBA" id="ARBA00022679"/>
    </source>
</evidence>
<dbReference type="GO" id="GO:0005886">
    <property type="term" value="C:plasma membrane"/>
    <property type="evidence" value="ECO:0007669"/>
    <property type="project" value="UniProtKB-SubCell"/>
</dbReference>
<feature type="transmembrane region" description="Helical" evidence="9">
    <location>
        <begin position="132"/>
        <end position="149"/>
    </location>
</feature>
<proteinExistence type="predicted"/>
<reference evidence="12" key="1">
    <citation type="submission" date="2016-07" db="EMBL/GenBank/DDBJ databases">
        <title>Sequence Frankia sp. strain CcI1.17.</title>
        <authorList>
            <person name="Ghodhbane-Gtari F."/>
            <person name="Swanson E."/>
            <person name="Gueddou A."/>
            <person name="Morris K."/>
            <person name="Hezbri K."/>
            <person name="Ktari A."/>
            <person name="Nouioui I."/>
            <person name="Abebe-Akele F."/>
            <person name="Simpson S."/>
            <person name="Thomas K."/>
            <person name="Gtari M."/>
            <person name="Tisa L.S."/>
            <person name="Hurst S."/>
        </authorList>
    </citation>
    <scope>NUCLEOTIDE SEQUENCE [LARGE SCALE GENOMIC DNA]</scope>
    <source>
        <strain evidence="12">Cc1.17</strain>
    </source>
</reference>
<dbReference type="Proteomes" id="UP000179627">
    <property type="component" value="Unassembled WGS sequence"/>
</dbReference>
<feature type="transmembrane region" description="Helical" evidence="9">
    <location>
        <begin position="103"/>
        <end position="123"/>
    </location>
</feature>
<keyword evidence="6 9" id="KW-1133">Transmembrane helix</keyword>